<evidence type="ECO:0000259" key="2">
    <source>
        <dbReference type="SMART" id="SM00909"/>
    </source>
</evidence>
<keyword evidence="1" id="KW-0732">Signal</keyword>
<feature type="signal peptide" evidence="1">
    <location>
        <begin position="1"/>
        <end position="28"/>
    </location>
</feature>
<feature type="chain" id="PRO_5038787059" description="GerMN domain-containing protein" evidence="1">
    <location>
        <begin position="29"/>
        <end position="588"/>
    </location>
</feature>
<evidence type="ECO:0000256" key="1">
    <source>
        <dbReference type="SAM" id="SignalP"/>
    </source>
</evidence>
<reference evidence="3 4" key="1">
    <citation type="submission" date="2019-12" db="EMBL/GenBank/DDBJ databases">
        <title>Nesterenkonia muleiensis sp. nov., a novel actinobacterium isolated from sap of Populus euphratica.</title>
        <authorList>
            <person name="Wang R."/>
        </authorList>
    </citation>
    <scope>NUCLEOTIDE SEQUENCE [LARGE SCALE GENOMIC DNA]</scope>
    <source>
        <strain evidence="3 4">F10</strain>
    </source>
</reference>
<dbReference type="SMART" id="SM00909">
    <property type="entry name" value="Germane"/>
    <property type="match status" value="1"/>
</dbReference>
<proteinExistence type="predicted"/>
<protein>
    <recommendedName>
        <fullName evidence="2">GerMN domain-containing protein</fullName>
    </recommendedName>
</protein>
<feature type="domain" description="GerMN" evidence="2">
    <location>
        <begin position="203"/>
        <end position="294"/>
    </location>
</feature>
<evidence type="ECO:0000313" key="4">
    <source>
        <dbReference type="Proteomes" id="UP000460157"/>
    </source>
</evidence>
<dbReference type="InterPro" id="IPR059026">
    <property type="entry name" value="LpqB_N"/>
</dbReference>
<dbReference type="OrthoDB" id="3226781at2"/>
<sequence>MANGHSTGGRLAAVLAAAALLLTGCAPTLPTSGEVRSAQVPVGEEYDYGRVAQPPQPGASPEEIIEGFLDAGANAENDHEVAREYLTPDMAERWNPWTQTLVYFEDNISIDAADEDVYRVQLTVDSRVDSTGARTYPGDPNQETFEVEQVDGEWRISEAPDGKILEDGDFNTSYDDYTLYFFDVQQRYAVPDVRWLIRQPGQATELANRVLEGPVPWLAPGVVSAFGEGDSMGSPTVPVNNGVATVDLDPSVIVGASDRDIALMHYQLSMTLHTLRPVTRVELTVGGSPLEVPDPNELPEGERLNIERNPSALERQIGVQGDQLIWQLGEQTSPVASMPDLSEIEPRFPAVSTVAEGDVVAVMDGELNALYHARADSQEPELLVEAESLTRPSMDNYGWTWTATTEDGESTIRAFNYEDPDASSVAVAADFIEGREVTSLRISQDGTRAALVVDDAGVRSLYIAAVVREAGSGAPWNLGQSNRLHPEEHVEIEEVRWSGNDEVVVWQPYDPTDPEADPADLTYVQSIQISGDADAPSPALAAVLNVSVGEGRDTVLFEQQGEGVYQIVGSDIHPQEIDEAVKDLSFSG</sequence>
<dbReference type="Pfam" id="PF25976">
    <property type="entry name" value="LpqB_N"/>
    <property type="match status" value="1"/>
</dbReference>
<evidence type="ECO:0000313" key="3">
    <source>
        <dbReference type="EMBL" id="MVT26893.1"/>
    </source>
</evidence>
<organism evidence="3 4">
    <name type="scientific">Nesterenkonia alkaliphila</name>
    <dbReference type="NCBI Taxonomy" id="1463631"/>
    <lineage>
        <taxon>Bacteria</taxon>
        <taxon>Bacillati</taxon>
        <taxon>Actinomycetota</taxon>
        <taxon>Actinomycetes</taxon>
        <taxon>Micrococcales</taxon>
        <taxon>Micrococcaceae</taxon>
        <taxon>Nesterenkonia</taxon>
    </lineage>
</organism>
<dbReference type="RefSeq" id="WP_157324305.1">
    <property type="nucleotide sequence ID" value="NZ_BMFX01000004.1"/>
</dbReference>
<dbReference type="InterPro" id="IPR018910">
    <property type="entry name" value="LpqB_C"/>
</dbReference>
<dbReference type="Pfam" id="PF10647">
    <property type="entry name" value="Gmad1"/>
    <property type="match status" value="1"/>
</dbReference>
<dbReference type="Proteomes" id="UP000460157">
    <property type="component" value="Unassembled WGS sequence"/>
</dbReference>
<dbReference type="InterPro" id="IPR019606">
    <property type="entry name" value="GerMN"/>
</dbReference>
<dbReference type="AlphaFoldDB" id="A0A7K1UK84"/>
<accession>A0A7K1UK84</accession>
<keyword evidence="4" id="KW-1185">Reference proteome</keyword>
<gene>
    <name evidence="3" type="ORF">GNZ21_11080</name>
</gene>
<dbReference type="Pfam" id="PF10646">
    <property type="entry name" value="Germane"/>
    <property type="match status" value="1"/>
</dbReference>
<comment type="caution">
    <text evidence="3">The sequence shown here is derived from an EMBL/GenBank/DDBJ whole genome shotgun (WGS) entry which is preliminary data.</text>
</comment>
<dbReference type="EMBL" id="WRPM01000077">
    <property type="protein sequence ID" value="MVT26893.1"/>
    <property type="molecule type" value="Genomic_DNA"/>
</dbReference>
<name>A0A7K1UK84_9MICC</name>